<dbReference type="InterPro" id="IPR011251">
    <property type="entry name" value="Luciferase-like_dom"/>
</dbReference>
<dbReference type="Pfam" id="PF00296">
    <property type="entry name" value="Bac_luciferase"/>
    <property type="match status" value="1"/>
</dbReference>
<dbReference type="Gene3D" id="3.20.20.30">
    <property type="entry name" value="Luciferase-like domain"/>
    <property type="match status" value="1"/>
</dbReference>
<dbReference type="InterPro" id="IPR036661">
    <property type="entry name" value="Luciferase-like_sf"/>
</dbReference>
<comment type="caution">
    <text evidence="3">The sequence shown here is derived from an EMBL/GenBank/DDBJ whole genome shotgun (WGS) entry which is preliminary data.</text>
</comment>
<evidence type="ECO:0000313" key="3">
    <source>
        <dbReference type="EMBL" id="GAA1697243.1"/>
    </source>
</evidence>
<evidence type="ECO:0000313" key="4">
    <source>
        <dbReference type="Proteomes" id="UP001500618"/>
    </source>
</evidence>
<keyword evidence="1" id="KW-0560">Oxidoreductase</keyword>
<keyword evidence="4" id="KW-1185">Reference proteome</keyword>
<proteinExistence type="predicted"/>
<accession>A0ABP4U1U9</accession>
<dbReference type="RefSeq" id="WP_344313159.1">
    <property type="nucleotide sequence ID" value="NZ_BAAANY010000020.1"/>
</dbReference>
<dbReference type="Proteomes" id="UP001500618">
    <property type="component" value="Unassembled WGS sequence"/>
</dbReference>
<gene>
    <name evidence="3" type="primary">mer</name>
    <name evidence="3" type="ORF">GCM10009765_53290</name>
</gene>
<feature type="domain" description="Luciferase-like" evidence="2">
    <location>
        <begin position="13"/>
        <end position="291"/>
    </location>
</feature>
<dbReference type="InterPro" id="IPR050564">
    <property type="entry name" value="F420-G6PD/mer"/>
</dbReference>
<sequence>MTKIGLAFQSDKSPQTYAQLAQAAESYDIDVLSVFSDLMFQPPILALLEMARVTDRVRLGAACWNPYSLHPYEIAGQLAALDLASNGRAYLGLARGSWLGDVGIEQPRPISHLREAVEVIYRLMEGKTDGYHGEIFQLAPDVRLRYAVRRPRPPLLIGTWGERTAAFADGLADEVKIGGTTNPAVVARMRKRLKSSALVVGAVTVVDTDGAAARARAKTEVATYLPVVAELDSTVQVPVDLLVRMQALVTAGESEAAGALVPDELLDLFAFAGTPAEVAARARAVIDAGAARVEFGTPHGLSDERGVHLLGAEVVPRLRR</sequence>
<name>A0ABP4U1U9_9ACTN</name>
<reference evidence="4" key="1">
    <citation type="journal article" date="2019" name="Int. J. Syst. Evol. Microbiol.">
        <title>The Global Catalogue of Microorganisms (GCM) 10K type strain sequencing project: providing services to taxonomists for standard genome sequencing and annotation.</title>
        <authorList>
            <consortium name="The Broad Institute Genomics Platform"/>
            <consortium name="The Broad Institute Genome Sequencing Center for Infectious Disease"/>
            <person name="Wu L."/>
            <person name="Ma J."/>
        </authorList>
    </citation>
    <scope>NUCLEOTIDE SEQUENCE [LARGE SCALE GENOMIC DNA]</scope>
    <source>
        <strain evidence="4">JCM 14718</strain>
    </source>
</reference>
<evidence type="ECO:0000256" key="1">
    <source>
        <dbReference type="ARBA" id="ARBA00023002"/>
    </source>
</evidence>
<dbReference type="PANTHER" id="PTHR43244">
    <property type="match status" value="1"/>
</dbReference>
<dbReference type="SUPFAM" id="SSF51679">
    <property type="entry name" value="Bacterial luciferase-like"/>
    <property type="match status" value="1"/>
</dbReference>
<protein>
    <submittedName>
        <fullName evidence="3">5,10-methylenetetrahydromethanopterin reductase</fullName>
    </submittedName>
</protein>
<dbReference type="EMBL" id="BAAANY010000020">
    <property type="protein sequence ID" value="GAA1697243.1"/>
    <property type="molecule type" value="Genomic_DNA"/>
</dbReference>
<dbReference type="CDD" id="cd01097">
    <property type="entry name" value="Tetrahydromethanopterin_reductase"/>
    <property type="match status" value="1"/>
</dbReference>
<dbReference type="PANTHER" id="PTHR43244:SF1">
    <property type="entry name" value="5,10-METHYLENETETRAHYDROMETHANOPTERIN REDUCTASE"/>
    <property type="match status" value="1"/>
</dbReference>
<evidence type="ECO:0000259" key="2">
    <source>
        <dbReference type="Pfam" id="PF00296"/>
    </source>
</evidence>
<organism evidence="3 4">
    <name type="scientific">Fodinicola feengrottensis</name>
    <dbReference type="NCBI Taxonomy" id="435914"/>
    <lineage>
        <taxon>Bacteria</taxon>
        <taxon>Bacillati</taxon>
        <taxon>Actinomycetota</taxon>
        <taxon>Actinomycetes</taxon>
        <taxon>Mycobacteriales</taxon>
        <taxon>Fodinicola</taxon>
    </lineage>
</organism>